<feature type="non-terminal residue" evidence="2">
    <location>
        <position position="1"/>
    </location>
</feature>
<evidence type="ECO:0000313" key="3">
    <source>
        <dbReference type="Proteomes" id="UP000485058"/>
    </source>
</evidence>
<evidence type="ECO:0000313" key="2">
    <source>
        <dbReference type="EMBL" id="GFH30334.1"/>
    </source>
</evidence>
<accession>A0A6A0AE18</accession>
<organism evidence="2 3">
    <name type="scientific">Haematococcus lacustris</name>
    <name type="common">Green alga</name>
    <name type="synonym">Haematococcus pluvialis</name>
    <dbReference type="NCBI Taxonomy" id="44745"/>
    <lineage>
        <taxon>Eukaryota</taxon>
        <taxon>Viridiplantae</taxon>
        <taxon>Chlorophyta</taxon>
        <taxon>core chlorophytes</taxon>
        <taxon>Chlorophyceae</taxon>
        <taxon>CS clade</taxon>
        <taxon>Chlamydomonadales</taxon>
        <taxon>Haematococcaceae</taxon>
        <taxon>Haematococcus</taxon>
    </lineage>
</organism>
<evidence type="ECO:0000256" key="1">
    <source>
        <dbReference type="SAM" id="MobiDB-lite"/>
    </source>
</evidence>
<reference evidence="2 3" key="1">
    <citation type="submission" date="2020-02" db="EMBL/GenBank/DDBJ databases">
        <title>Draft genome sequence of Haematococcus lacustris strain NIES-144.</title>
        <authorList>
            <person name="Morimoto D."/>
            <person name="Nakagawa S."/>
            <person name="Yoshida T."/>
            <person name="Sawayama S."/>
        </authorList>
    </citation>
    <scope>NUCLEOTIDE SEQUENCE [LARGE SCALE GENOMIC DNA]</scope>
    <source>
        <strain evidence="2 3">NIES-144</strain>
    </source>
</reference>
<feature type="region of interest" description="Disordered" evidence="1">
    <location>
        <begin position="1"/>
        <end position="31"/>
    </location>
</feature>
<feature type="non-terminal residue" evidence="2">
    <location>
        <position position="31"/>
    </location>
</feature>
<keyword evidence="3" id="KW-1185">Reference proteome</keyword>
<dbReference type="EMBL" id="BLLF01004839">
    <property type="protein sequence ID" value="GFH30334.1"/>
    <property type="molecule type" value="Genomic_DNA"/>
</dbReference>
<dbReference type="Proteomes" id="UP000485058">
    <property type="component" value="Unassembled WGS sequence"/>
</dbReference>
<feature type="compositionally biased region" description="Low complexity" evidence="1">
    <location>
        <begin position="1"/>
        <end position="16"/>
    </location>
</feature>
<protein>
    <submittedName>
        <fullName evidence="2">Uncharacterized protein</fullName>
    </submittedName>
</protein>
<sequence length="31" mass="3173">MKASAAPASAGPQAAALPIPVSARVRELERR</sequence>
<comment type="caution">
    <text evidence="2">The sequence shown here is derived from an EMBL/GenBank/DDBJ whole genome shotgun (WGS) entry which is preliminary data.</text>
</comment>
<gene>
    <name evidence="2" type="ORF">HaLaN_29168</name>
</gene>
<dbReference type="AlphaFoldDB" id="A0A6A0AE18"/>
<name>A0A6A0AE18_HAELA</name>
<proteinExistence type="predicted"/>